<evidence type="ECO:0000256" key="2">
    <source>
        <dbReference type="ARBA" id="ARBA00022730"/>
    </source>
</evidence>
<dbReference type="AlphaFoldDB" id="A0A1F4SRW3"/>
<dbReference type="GO" id="GO:0006412">
    <property type="term" value="P:translation"/>
    <property type="evidence" value="ECO:0007669"/>
    <property type="project" value="UniProtKB-UniRule"/>
</dbReference>
<dbReference type="HAMAP" id="MF_01328_B">
    <property type="entry name" value="Ribosomal_uL4_B"/>
    <property type="match status" value="1"/>
</dbReference>
<dbReference type="GO" id="GO:0003735">
    <property type="term" value="F:structural constituent of ribosome"/>
    <property type="evidence" value="ECO:0007669"/>
    <property type="project" value="InterPro"/>
</dbReference>
<dbReference type="EMBL" id="MEUB01000020">
    <property type="protein sequence ID" value="OGC23176.1"/>
    <property type="molecule type" value="Genomic_DNA"/>
</dbReference>
<dbReference type="NCBIfam" id="TIGR03953">
    <property type="entry name" value="rplD_bact"/>
    <property type="match status" value="1"/>
</dbReference>
<dbReference type="Pfam" id="PF00573">
    <property type="entry name" value="Ribosomal_L4"/>
    <property type="match status" value="1"/>
</dbReference>
<accession>A0A1F4SRW3</accession>
<evidence type="ECO:0000256" key="4">
    <source>
        <dbReference type="ARBA" id="ARBA00022980"/>
    </source>
</evidence>
<comment type="similarity">
    <text evidence="1 7">Belongs to the universal ribosomal protein uL4 family.</text>
</comment>
<name>A0A1F4SRW3_UNCSA</name>
<dbReference type="InterPro" id="IPR002136">
    <property type="entry name" value="Ribosomal_uL4"/>
</dbReference>
<dbReference type="STRING" id="1802579.A2310_06150"/>
<organism evidence="8 9">
    <name type="scientific">candidate division WOR-1 bacterium RIFOXYB2_FULL_37_13</name>
    <dbReference type="NCBI Taxonomy" id="1802579"/>
    <lineage>
        <taxon>Bacteria</taxon>
        <taxon>Bacillati</taxon>
        <taxon>Saganbacteria</taxon>
    </lineage>
</organism>
<evidence type="ECO:0000313" key="9">
    <source>
        <dbReference type="Proteomes" id="UP000178417"/>
    </source>
</evidence>
<dbReference type="GO" id="GO:1990904">
    <property type="term" value="C:ribonucleoprotein complex"/>
    <property type="evidence" value="ECO:0007669"/>
    <property type="project" value="UniProtKB-KW"/>
</dbReference>
<keyword evidence="2 7" id="KW-0699">rRNA-binding</keyword>
<dbReference type="PANTHER" id="PTHR10746:SF17">
    <property type="entry name" value="LARGE RIBOSOMAL SUBUNIT PROTEIN UL4C"/>
    <property type="match status" value="1"/>
</dbReference>
<comment type="caution">
    <text evidence="8">The sequence shown here is derived from an EMBL/GenBank/DDBJ whole genome shotgun (WGS) entry which is preliminary data.</text>
</comment>
<keyword evidence="4 7" id="KW-0689">Ribosomal protein</keyword>
<proteinExistence type="inferred from homology"/>
<reference evidence="8 9" key="1">
    <citation type="journal article" date="2016" name="Nat. Commun.">
        <title>Thousands of microbial genomes shed light on interconnected biogeochemical processes in an aquifer system.</title>
        <authorList>
            <person name="Anantharaman K."/>
            <person name="Brown C.T."/>
            <person name="Hug L.A."/>
            <person name="Sharon I."/>
            <person name="Castelle C.J."/>
            <person name="Probst A.J."/>
            <person name="Thomas B.C."/>
            <person name="Singh A."/>
            <person name="Wilkins M.J."/>
            <person name="Karaoz U."/>
            <person name="Brodie E.L."/>
            <person name="Williams K.H."/>
            <person name="Hubbard S.S."/>
            <person name="Banfield J.F."/>
        </authorList>
    </citation>
    <scope>NUCLEOTIDE SEQUENCE [LARGE SCALE GENOMIC DNA]</scope>
</reference>
<comment type="subunit">
    <text evidence="7">Part of the 50S ribosomal subunit.</text>
</comment>
<evidence type="ECO:0000256" key="3">
    <source>
        <dbReference type="ARBA" id="ARBA00022884"/>
    </source>
</evidence>
<dbReference type="InterPro" id="IPR013005">
    <property type="entry name" value="Ribosomal_uL4-like"/>
</dbReference>
<dbReference type="GO" id="GO:0005840">
    <property type="term" value="C:ribosome"/>
    <property type="evidence" value="ECO:0007669"/>
    <property type="project" value="UniProtKB-KW"/>
</dbReference>
<gene>
    <name evidence="7" type="primary">rplD</name>
    <name evidence="8" type="ORF">A2310_06150</name>
</gene>
<evidence type="ECO:0000256" key="7">
    <source>
        <dbReference type="HAMAP-Rule" id="MF_01328"/>
    </source>
</evidence>
<dbReference type="InterPro" id="IPR023574">
    <property type="entry name" value="Ribosomal_uL4_dom_sf"/>
</dbReference>
<dbReference type="PANTHER" id="PTHR10746">
    <property type="entry name" value="50S RIBOSOMAL PROTEIN L4"/>
    <property type="match status" value="1"/>
</dbReference>
<evidence type="ECO:0000256" key="6">
    <source>
        <dbReference type="ARBA" id="ARBA00035244"/>
    </source>
</evidence>
<comment type="function">
    <text evidence="7">Forms part of the polypeptide exit tunnel.</text>
</comment>
<evidence type="ECO:0000256" key="5">
    <source>
        <dbReference type="ARBA" id="ARBA00023274"/>
    </source>
</evidence>
<dbReference type="GO" id="GO:0019843">
    <property type="term" value="F:rRNA binding"/>
    <property type="evidence" value="ECO:0007669"/>
    <property type="project" value="UniProtKB-UniRule"/>
</dbReference>
<comment type="function">
    <text evidence="7">One of the primary rRNA binding proteins, this protein initially binds near the 5'-end of the 23S rRNA. It is important during the early stages of 50S assembly. It makes multiple contacts with different domains of the 23S rRNA in the assembled 50S subunit and ribosome.</text>
</comment>
<evidence type="ECO:0000256" key="1">
    <source>
        <dbReference type="ARBA" id="ARBA00010528"/>
    </source>
</evidence>
<keyword evidence="5 7" id="KW-0687">Ribonucleoprotein</keyword>
<dbReference type="Proteomes" id="UP000178417">
    <property type="component" value="Unassembled WGS sequence"/>
</dbReference>
<protein>
    <recommendedName>
        <fullName evidence="6 7">Large ribosomal subunit protein uL4</fullName>
    </recommendedName>
</protein>
<evidence type="ECO:0000313" key="8">
    <source>
        <dbReference type="EMBL" id="OGC23176.1"/>
    </source>
</evidence>
<dbReference type="Gene3D" id="3.40.1370.10">
    <property type="match status" value="1"/>
</dbReference>
<sequence length="207" mass="23338">MMKLKIYDIKGDNSGELEAASNIFDVKDNEEVVHSTLRWFLNSRRAGTHSTLMRGEVSGGGIKPWKQKGTGRARAGSIRSPLWRHGGVIFGPKPRKYGFNLPKKVRKLALKVVLSGRAREGKIKIAEHLDIEQPKTKLMKEILEKFGLIDKKVLVISDKISSNLELASRNLKNLKVVNYKKLNVFDLLNATDLIITKSAVENFKEIF</sequence>
<keyword evidence="3 7" id="KW-0694">RNA-binding</keyword>
<dbReference type="SUPFAM" id="SSF52166">
    <property type="entry name" value="Ribosomal protein L4"/>
    <property type="match status" value="1"/>
</dbReference>